<reference evidence="1 2" key="1">
    <citation type="submission" date="2018-10" db="EMBL/GenBank/DDBJ databases">
        <title>A high-quality apple genome assembly.</title>
        <authorList>
            <person name="Hu J."/>
        </authorList>
    </citation>
    <scope>NUCLEOTIDE SEQUENCE [LARGE SCALE GENOMIC DNA]</scope>
    <source>
        <strain evidence="2">cv. HFTH1</strain>
        <tissue evidence="1">Young leaf</tissue>
    </source>
</reference>
<proteinExistence type="predicted"/>
<dbReference type="AlphaFoldDB" id="A0A498HWN3"/>
<evidence type="ECO:0000313" key="2">
    <source>
        <dbReference type="Proteomes" id="UP000290289"/>
    </source>
</evidence>
<name>A0A498HWN3_MALDO</name>
<dbReference type="EMBL" id="RDQH01000341">
    <property type="protein sequence ID" value="RXH75866.1"/>
    <property type="molecule type" value="Genomic_DNA"/>
</dbReference>
<dbReference type="Proteomes" id="UP000290289">
    <property type="component" value="Chromosome 15"/>
</dbReference>
<dbReference type="STRING" id="3750.A0A498HWN3"/>
<keyword evidence="2" id="KW-1185">Reference proteome</keyword>
<comment type="caution">
    <text evidence="1">The sequence shown here is derived from an EMBL/GenBank/DDBJ whole genome shotgun (WGS) entry which is preliminary data.</text>
</comment>
<accession>A0A498HWN3</accession>
<gene>
    <name evidence="1" type="ORF">DVH24_042653</name>
</gene>
<sequence>MAPLSSSSLSSSPPALSAFAFLFLSNSPKSAPVYDSSSTKSNARPLRKLDHPVDLLVSSYEFRFGYQFKAPTPNISHLIANGTEAENGLIPYI</sequence>
<evidence type="ECO:0000313" key="1">
    <source>
        <dbReference type="EMBL" id="RXH75866.1"/>
    </source>
</evidence>
<protein>
    <submittedName>
        <fullName evidence="1">Uncharacterized protein</fullName>
    </submittedName>
</protein>
<organism evidence="1 2">
    <name type="scientific">Malus domestica</name>
    <name type="common">Apple</name>
    <name type="synonym">Pyrus malus</name>
    <dbReference type="NCBI Taxonomy" id="3750"/>
    <lineage>
        <taxon>Eukaryota</taxon>
        <taxon>Viridiplantae</taxon>
        <taxon>Streptophyta</taxon>
        <taxon>Embryophyta</taxon>
        <taxon>Tracheophyta</taxon>
        <taxon>Spermatophyta</taxon>
        <taxon>Magnoliopsida</taxon>
        <taxon>eudicotyledons</taxon>
        <taxon>Gunneridae</taxon>
        <taxon>Pentapetalae</taxon>
        <taxon>rosids</taxon>
        <taxon>fabids</taxon>
        <taxon>Rosales</taxon>
        <taxon>Rosaceae</taxon>
        <taxon>Amygdaloideae</taxon>
        <taxon>Maleae</taxon>
        <taxon>Malus</taxon>
    </lineage>
</organism>